<dbReference type="AlphaFoldDB" id="A0AAU8HJB5"/>
<accession>A0AAU8HJB5</accession>
<reference evidence="1" key="1">
    <citation type="submission" date="2024-01" db="EMBL/GenBank/DDBJ databases">
        <title>The genome sequence of Micromonospora mangrovi CCTCC AA 2012012.</title>
        <authorList>
            <person name="Gao J."/>
        </authorList>
    </citation>
    <scope>NUCLEOTIDE SEQUENCE</scope>
    <source>
        <strain evidence="1">CCTCC AA 2012012</strain>
    </source>
</reference>
<evidence type="ECO:0000313" key="2">
    <source>
        <dbReference type="EMBL" id="XCH75984.1"/>
    </source>
</evidence>
<sequence length="56" mass="6244">MDRDGHHEVARIDDTVTAENLHDRAERVAVPDFDYLAQTIEGIAEGLTRRPPTTGN</sequence>
<evidence type="ECO:0000313" key="1">
    <source>
        <dbReference type="EMBL" id="XBP95281.1"/>
    </source>
</evidence>
<gene>
    <name evidence="2" type="ORF">ABUL08_07825</name>
    <name evidence="1" type="ORF">VK199_07780</name>
</gene>
<protein>
    <submittedName>
        <fullName evidence="2">Uncharacterized protein</fullName>
    </submittedName>
</protein>
<dbReference type="EMBL" id="CP157762">
    <property type="protein sequence ID" value="XBP95281.1"/>
    <property type="molecule type" value="Genomic_DNA"/>
</dbReference>
<dbReference type="EMBL" id="CP159342">
    <property type="protein sequence ID" value="XCH75984.1"/>
    <property type="molecule type" value="Genomic_DNA"/>
</dbReference>
<organism evidence="2">
    <name type="scientific">Micromonospora sp. CCTCC AA 2012012</name>
    <dbReference type="NCBI Taxonomy" id="3111921"/>
    <lineage>
        <taxon>Bacteria</taxon>
        <taxon>Bacillati</taxon>
        <taxon>Actinomycetota</taxon>
        <taxon>Actinomycetes</taxon>
        <taxon>Micromonosporales</taxon>
        <taxon>Micromonosporaceae</taxon>
        <taxon>Micromonospora</taxon>
    </lineage>
</organism>
<dbReference type="RefSeq" id="WP_350935951.1">
    <property type="nucleotide sequence ID" value="NZ_CP157762.1"/>
</dbReference>
<reference evidence="2" key="2">
    <citation type="submission" date="2024-06" db="EMBL/GenBank/DDBJ databases">
        <title>Micromonospora mangrovi CCTCC AA 2012012 genome sequences.</title>
        <authorList>
            <person name="Gao J."/>
        </authorList>
    </citation>
    <scope>NUCLEOTIDE SEQUENCE</scope>
    <source>
        <strain evidence="2">CCTCC AA 2012012</strain>
    </source>
</reference>
<proteinExistence type="predicted"/>
<name>A0AAU8HJB5_9ACTN</name>